<name>A0AC34FC51_9BILA</name>
<evidence type="ECO:0000313" key="2">
    <source>
        <dbReference type="WBParaSite" id="ES5_v2.g14953.t1"/>
    </source>
</evidence>
<dbReference type="Proteomes" id="UP000887579">
    <property type="component" value="Unplaced"/>
</dbReference>
<sequence>MIRNLMDGNGMENMIKHFCPTELLIGSFIKCENGQPLPFEKTAIYNISKGNCIPFRETGKGKIETINLSQYNSEKVEITFKLDIDMIYDIQIKAIGPPLKSTSKKSSKVIPEKSAQKNVEKVKIIFTQTHFSIFIVKDGKKKVIKDSNGSTNIPLCISFVEDIPIVGKKAEESLLTQPTFVVYDLMKLCSKDVLKNKDPKWPFKLRKNSKTIFLVEFDTVSGRRKKAADVFIKVILIFCLELIEKESGKNFKEIGIEFEGFGNQEDLCECFLKAADRINMKLVFL</sequence>
<protein>
    <submittedName>
        <fullName evidence="2">Uncharacterized protein</fullName>
    </submittedName>
</protein>
<organism evidence="1 2">
    <name type="scientific">Panagrolaimus sp. ES5</name>
    <dbReference type="NCBI Taxonomy" id="591445"/>
    <lineage>
        <taxon>Eukaryota</taxon>
        <taxon>Metazoa</taxon>
        <taxon>Ecdysozoa</taxon>
        <taxon>Nematoda</taxon>
        <taxon>Chromadorea</taxon>
        <taxon>Rhabditida</taxon>
        <taxon>Tylenchina</taxon>
        <taxon>Panagrolaimomorpha</taxon>
        <taxon>Panagrolaimoidea</taxon>
        <taxon>Panagrolaimidae</taxon>
        <taxon>Panagrolaimus</taxon>
    </lineage>
</organism>
<evidence type="ECO:0000313" key="1">
    <source>
        <dbReference type="Proteomes" id="UP000887579"/>
    </source>
</evidence>
<dbReference type="WBParaSite" id="ES5_v2.g14953.t1">
    <property type="protein sequence ID" value="ES5_v2.g14953.t1"/>
    <property type="gene ID" value="ES5_v2.g14953"/>
</dbReference>
<proteinExistence type="predicted"/>
<reference evidence="2" key="1">
    <citation type="submission" date="2022-11" db="UniProtKB">
        <authorList>
            <consortium name="WormBaseParasite"/>
        </authorList>
    </citation>
    <scope>IDENTIFICATION</scope>
</reference>
<accession>A0AC34FC51</accession>